<sequence length="302" mass="31224">MTVRLIAVAGESLVDIVHDGATREIPGGSPANVALGLARLGTPVEFATWLGDDAHGLRIADHLQASGVRLVPGVFGATRTSVAIVRLAQDGQPTYEFGIEWDLPEVQQTPRWLHVGSIGAFLQPGASKVLALVRRTAAAAGTVSFDPNIRPALLGDAAGVRAWFEQLAASANVVKLSDEDAAWLYPGFSTDAVLDRLLEVGVELAVITTGAAGSVLATALERVPVPSERVDVVDTVGAGDTYMATLIWQLRSHGAALGSIDGSALAELGRVSARAAAITVSRRGADLPTADDLLSVAGEDSG</sequence>
<dbReference type="Proteomes" id="UP000573001">
    <property type="component" value="Unassembled WGS sequence"/>
</dbReference>
<dbReference type="InterPro" id="IPR011611">
    <property type="entry name" value="PfkB_dom"/>
</dbReference>
<keyword evidence="3" id="KW-0547">Nucleotide-binding</keyword>
<accession>A0ABX2MCE6</accession>
<evidence type="ECO:0000256" key="4">
    <source>
        <dbReference type="ARBA" id="ARBA00022777"/>
    </source>
</evidence>
<dbReference type="Gene3D" id="3.40.1190.20">
    <property type="match status" value="1"/>
</dbReference>
<dbReference type="Pfam" id="PF00294">
    <property type="entry name" value="PfkB"/>
    <property type="match status" value="1"/>
</dbReference>
<evidence type="ECO:0000256" key="5">
    <source>
        <dbReference type="ARBA" id="ARBA00022840"/>
    </source>
</evidence>
<dbReference type="CDD" id="cd01167">
    <property type="entry name" value="bac_FRK"/>
    <property type="match status" value="1"/>
</dbReference>
<feature type="domain" description="Carbohydrate kinase PfkB" evidence="6">
    <location>
        <begin position="14"/>
        <end position="288"/>
    </location>
</feature>
<dbReference type="EMBL" id="JABMCE010000085">
    <property type="protein sequence ID" value="NUU15123.1"/>
    <property type="molecule type" value="Genomic_DNA"/>
</dbReference>
<evidence type="ECO:0000259" key="6">
    <source>
        <dbReference type="Pfam" id="PF00294"/>
    </source>
</evidence>
<comment type="similarity">
    <text evidence="1">Belongs to the carbohydrate kinase PfkB family.</text>
</comment>
<dbReference type="InterPro" id="IPR029056">
    <property type="entry name" value="Ribokinase-like"/>
</dbReference>
<dbReference type="PROSITE" id="PS00583">
    <property type="entry name" value="PFKB_KINASES_1"/>
    <property type="match status" value="1"/>
</dbReference>
<evidence type="ECO:0000313" key="8">
    <source>
        <dbReference type="Proteomes" id="UP000573001"/>
    </source>
</evidence>
<evidence type="ECO:0000256" key="1">
    <source>
        <dbReference type="ARBA" id="ARBA00010688"/>
    </source>
</evidence>
<organism evidence="7 8">
    <name type="scientific">Curtobacterium pusillum</name>
    <dbReference type="NCBI Taxonomy" id="69373"/>
    <lineage>
        <taxon>Bacteria</taxon>
        <taxon>Bacillati</taxon>
        <taxon>Actinomycetota</taxon>
        <taxon>Actinomycetes</taxon>
        <taxon>Micrococcales</taxon>
        <taxon>Microbacteriaceae</taxon>
        <taxon>Curtobacterium</taxon>
    </lineage>
</organism>
<keyword evidence="8" id="KW-1185">Reference proteome</keyword>
<protein>
    <submittedName>
        <fullName evidence="7">Carbohydrate kinase</fullName>
    </submittedName>
</protein>
<keyword evidence="4 7" id="KW-0418">Kinase</keyword>
<evidence type="ECO:0000256" key="2">
    <source>
        <dbReference type="ARBA" id="ARBA00022679"/>
    </source>
</evidence>
<dbReference type="PANTHER" id="PTHR43085">
    <property type="entry name" value="HEXOKINASE FAMILY MEMBER"/>
    <property type="match status" value="1"/>
</dbReference>
<name>A0ABX2MCE6_9MICO</name>
<proteinExistence type="inferred from homology"/>
<dbReference type="GO" id="GO:0016301">
    <property type="term" value="F:kinase activity"/>
    <property type="evidence" value="ECO:0007669"/>
    <property type="project" value="UniProtKB-KW"/>
</dbReference>
<reference evidence="7 8" key="1">
    <citation type="submission" date="2020-05" db="EMBL/GenBank/DDBJ databases">
        <title>Genome Sequencing of Type Strains.</title>
        <authorList>
            <person name="Lemaire J.F."/>
            <person name="Inderbitzin P."/>
            <person name="Gregorio O.A."/>
            <person name="Collins S.B."/>
            <person name="Wespe N."/>
            <person name="Knight-Connoni V."/>
        </authorList>
    </citation>
    <scope>NUCLEOTIDE SEQUENCE [LARGE SCALE GENOMIC DNA]</scope>
    <source>
        <strain evidence="7 8">ATCC 19096</strain>
    </source>
</reference>
<gene>
    <name evidence="7" type="ORF">HP507_14930</name>
</gene>
<keyword evidence="2" id="KW-0808">Transferase</keyword>
<keyword evidence="5" id="KW-0067">ATP-binding</keyword>
<dbReference type="PANTHER" id="PTHR43085:SF1">
    <property type="entry name" value="PSEUDOURIDINE KINASE-RELATED"/>
    <property type="match status" value="1"/>
</dbReference>
<comment type="caution">
    <text evidence="7">The sequence shown here is derived from an EMBL/GenBank/DDBJ whole genome shotgun (WGS) entry which is preliminary data.</text>
</comment>
<dbReference type="InterPro" id="IPR050306">
    <property type="entry name" value="PfkB_Carbo_kinase"/>
</dbReference>
<evidence type="ECO:0000256" key="3">
    <source>
        <dbReference type="ARBA" id="ARBA00022741"/>
    </source>
</evidence>
<dbReference type="InterPro" id="IPR002173">
    <property type="entry name" value="Carboh/pur_kinase_PfkB_CS"/>
</dbReference>
<evidence type="ECO:0000313" key="7">
    <source>
        <dbReference type="EMBL" id="NUU15123.1"/>
    </source>
</evidence>
<dbReference type="SUPFAM" id="SSF53613">
    <property type="entry name" value="Ribokinase-like"/>
    <property type="match status" value="1"/>
</dbReference>